<name>A0A843TUC4_COLES</name>
<feature type="domain" description="Snurportin-1 N-terminal" evidence="11">
    <location>
        <begin position="11"/>
        <end position="41"/>
    </location>
</feature>
<keyword evidence="9" id="KW-0539">Nucleus</keyword>
<evidence type="ECO:0000256" key="2">
    <source>
        <dbReference type="ARBA" id="ARBA00004123"/>
    </source>
</evidence>
<dbReference type="InterPro" id="IPR017336">
    <property type="entry name" value="Snurportin-1"/>
</dbReference>
<dbReference type="OrthoDB" id="10003593at2759"/>
<dbReference type="Gene3D" id="3.30.470.30">
    <property type="entry name" value="DNA ligase/mRNA capping enzyme"/>
    <property type="match status" value="2"/>
</dbReference>
<keyword evidence="14" id="KW-1185">Reference proteome</keyword>
<organism evidence="13 14">
    <name type="scientific">Colocasia esculenta</name>
    <name type="common">Wild taro</name>
    <name type="synonym">Arum esculentum</name>
    <dbReference type="NCBI Taxonomy" id="4460"/>
    <lineage>
        <taxon>Eukaryota</taxon>
        <taxon>Viridiplantae</taxon>
        <taxon>Streptophyta</taxon>
        <taxon>Embryophyta</taxon>
        <taxon>Tracheophyta</taxon>
        <taxon>Spermatophyta</taxon>
        <taxon>Magnoliopsida</taxon>
        <taxon>Liliopsida</taxon>
        <taxon>Araceae</taxon>
        <taxon>Aroideae</taxon>
        <taxon>Colocasieae</taxon>
        <taxon>Colocasia</taxon>
    </lineage>
</organism>
<dbReference type="EMBL" id="NMUH01000223">
    <property type="protein sequence ID" value="MQL74791.1"/>
    <property type="molecule type" value="Genomic_DNA"/>
</dbReference>
<comment type="similarity">
    <text evidence="4">Belongs to the snurportin family.</text>
</comment>
<evidence type="ECO:0000256" key="1">
    <source>
        <dbReference type="ARBA" id="ARBA00003975"/>
    </source>
</evidence>
<evidence type="ECO:0000256" key="3">
    <source>
        <dbReference type="ARBA" id="ARBA00004496"/>
    </source>
</evidence>
<keyword evidence="8" id="KW-0694">RNA-binding</keyword>
<evidence type="ECO:0000256" key="7">
    <source>
        <dbReference type="ARBA" id="ARBA00022490"/>
    </source>
</evidence>
<feature type="domain" description="Snurportin-1 m3G cap-binding" evidence="12">
    <location>
        <begin position="99"/>
        <end position="181"/>
    </location>
</feature>
<evidence type="ECO:0000256" key="4">
    <source>
        <dbReference type="ARBA" id="ARBA00007540"/>
    </source>
</evidence>
<feature type="region of interest" description="Disordered" evidence="10">
    <location>
        <begin position="1"/>
        <end position="74"/>
    </location>
</feature>
<gene>
    <name evidence="13" type="ORF">Taro_007161</name>
</gene>
<protein>
    <recommendedName>
        <fullName evidence="5">Snurportin-1</fullName>
    </recommendedName>
</protein>
<comment type="caution">
    <text evidence="13">The sequence shown here is derived from an EMBL/GenBank/DDBJ whole genome shotgun (WGS) entry which is preliminary data.</text>
</comment>
<evidence type="ECO:0000259" key="12">
    <source>
        <dbReference type="Pfam" id="PF21974"/>
    </source>
</evidence>
<dbReference type="Proteomes" id="UP000652761">
    <property type="component" value="Unassembled WGS sequence"/>
</dbReference>
<accession>A0A843TUC4</accession>
<dbReference type="SUPFAM" id="SSF56091">
    <property type="entry name" value="DNA ligase/mRNA capping enzyme, catalytic domain"/>
    <property type="match status" value="1"/>
</dbReference>
<dbReference type="PANTHER" id="PTHR13403">
    <property type="entry name" value="SNURPORTIN1 RNUT1 PROTEIN RNA, U TRANSPORTER 1"/>
    <property type="match status" value="1"/>
</dbReference>
<dbReference type="GO" id="GO:0005737">
    <property type="term" value="C:cytoplasm"/>
    <property type="evidence" value="ECO:0007669"/>
    <property type="project" value="UniProtKB-SubCell"/>
</dbReference>
<keyword evidence="7" id="KW-0963">Cytoplasm</keyword>
<dbReference type="PANTHER" id="PTHR13403:SF6">
    <property type="entry name" value="SNURPORTIN-1"/>
    <property type="match status" value="1"/>
</dbReference>
<evidence type="ECO:0000256" key="9">
    <source>
        <dbReference type="ARBA" id="ARBA00023242"/>
    </source>
</evidence>
<dbReference type="Pfam" id="PF21974">
    <property type="entry name" value="SPN1_m3Gcap_bd"/>
    <property type="match status" value="1"/>
</dbReference>
<dbReference type="Pfam" id="PF11538">
    <property type="entry name" value="Snurportin1"/>
    <property type="match status" value="1"/>
</dbReference>
<dbReference type="InterPro" id="IPR024721">
    <property type="entry name" value="Snurportin-1_N"/>
</dbReference>
<evidence type="ECO:0000256" key="10">
    <source>
        <dbReference type="SAM" id="MobiDB-lite"/>
    </source>
</evidence>
<evidence type="ECO:0000259" key="11">
    <source>
        <dbReference type="Pfam" id="PF11538"/>
    </source>
</evidence>
<dbReference type="CDD" id="cd09232">
    <property type="entry name" value="Snurportin-1_C"/>
    <property type="match status" value="1"/>
</dbReference>
<dbReference type="InterPro" id="IPR047857">
    <property type="entry name" value="Snurportin1_C"/>
</dbReference>
<dbReference type="GO" id="GO:0061015">
    <property type="term" value="P:snRNA import into nucleus"/>
    <property type="evidence" value="ECO:0007669"/>
    <property type="project" value="InterPro"/>
</dbReference>
<sequence length="230" mass="26084">MAPHDLRRPFKRPAISDQQRRREQALLRQAQHRADAQNHARFLASSMLDLQEQAEAHQSPPAEPPLEPEAEPETAPGELDVLQASKLRGSEARKWFARQLMLPEWMIDVPPRLEEDWYVFPRPEGKRCFVVSSNGTTISRCRNGSVLHKFPSNLPCGARTRDVSGPSHSYCILDCIFHELAETGACDPPSTYHKYRFSSIPIYDCNQTGLHAAYATAVPYVKDGLLFYNK</sequence>
<keyword evidence="6" id="KW-0813">Transport</keyword>
<dbReference type="GO" id="GO:0005634">
    <property type="term" value="C:nucleus"/>
    <property type="evidence" value="ECO:0007669"/>
    <property type="project" value="UniProtKB-SubCell"/>
</dbReference>
<proteinExistence type="inferred from homology"/>
<comment type="subcellular location">
    <subcellularLocation>
        <location evidence="3">Cytoplasm</location>
    </subcellularLocation>
    <subcellularLocation>
        <location evidence="2">Nucleus</location>
    </subcellularLocation>
</comment>
<evidence type="ECO:0000256" key="5">
    <source>
        <dbReference type="ARBA" id="ARBA00016034"/>
    </source>
</evidence>
<comment type="function">
    <text evidence="1">Functions as an U snRNP-specific nuclear import adapter. Involved in the trimethylguanosine (m3G)-cap-dependent nuclear import of U snRNPs. Binds specifically to the terminal m3G-cap U snRNAs.</text>
</comment>
<evidence type="ECO:0000256" key="6">
    <source>
        <dbReference type="ARBA" id="ARBA00022448"/>
    </source>
</evidence>
<evidence type="ECO:0000313" key="14">
    <source>
        <dbReference type="Proteomes" id="UP000652761"/>
    </source>
</evidence>
<evidence type="ECO:0000256" key="8">
    <source>
        <dbReference type="ARBA" id="ARBA00022884"/>
    </source>
</evidence>
<dbReference type="AlphaFoldDB" id="A0A843TUC4"/>
<dbReference type="GO" id="GO:0003723">
    <property type="term" value="F:RNA binding"/>
    <property type="evidence" value="ECO:0007669"/>
    <property type="project" value="UniProtKB-KW"/>
</dbReference>
<evidence type="ECO:0000313" key="13">
    <source>
        <dbReference type="EMBL" id="MQL74791.1"/>
    </source>
</evidence>
<reference evidence="13" key="1">
    <citation type="submission" date="2017-07" db="EMBL/GenBank/DDBJ databases">
        <title>Taro Niue Genome Assembly and Annotation.</title>
        <authorList>
            <person name="Atibalentja N."/>
            <person name="Keating K."/>
            <person name="Fields C.J."/>
        </authorList>
    </citation>
    <scope>NUCLEOTIDE SEQUENCE</scope>
    <source>
        <strain evidence="13">Niue_2</strain>
        <tissue evidence="13">Leaf</tissue>
    </source>
</reference>